<dbReference type="RefSeq" id="WP_106255878.1">
    <property type="nucleotide sequence ID" value="NZ_CAWNSW010000046.1"/>
</dbReference>
<keyword evidence="2" id="KW-0812">Transmembrane</keyword>
<organism evidence="3 4">
    <name type="scientific">Stenomitos frigidus ULC18</name>
    <dbReference type="NCBI Taxonomy" id="2107698"/>
    <lineage>
        <taxon>Bacteria</taxon>
        <taxon>Bacillati</taxon>
        <taxon>Cyanobacteriota</taxon>
        <taxon>Cyanophyceae</taxon>
        <taxon>Leptolyngbyales</taxon>
        <taxon>Leptolyngbyaceae</taxon>
        <taxon>Stenomitos</taxon>
    </lineage>
</organism>
<evidence type="ECO:0000256" key="2">
    <source>
        <dbReference type="SAM" id="Phobius"/>
    </source>
</evidence>
<name>A0A2T1ECX4_9CYAN</name>
<keyword evidence="2" id="KW-1133">Transmembrane helix</keyword>
<sequence>MPYPYSPTPNPGQALDPTLSVPATSTNPVPSSAVTGLLVVTLTISLALAAFGYKKYRAVQRSRLLKRQVAMLEAMWRMSSTKRKF</sequence>
<protein>
    <submittedName>
        <fullName evidence="3">Uncharacterized protein</fullName>
    </submittedName>
</protein>
<proteinExistence type="predicted"/>
<feature type="compositionally biased region" description="Pro residues" evidence="1">
    <location>
        <begin position="1"/>
        <end position="10"/>
    </location>
</feature>
<dbReference type="Proteomes" id="UP000239576">
    <property type="component" value="Unassembled WGS sequence"/>
</dbReference>
<accession>A0A2T1ECX4</accession>
<evidence type="ECO:0000256" key="1">
    <source>
        <dbReference type="SAM" id="MobiDB-lite"/>
    </source>
</evidence>
<reference evidence="4" key="1">
    <citation type="submission" date="2018-02" db="EMBL/GenBank/DDBJ databases">
        <authorList>
            <person name="Moore K."/>
            <person name="Momper L."/>
        </authorList>
    </citation>
    <scope>NUCLEOTIDE SEQUENCE [LARGE SCALE GENOMIC DNA]</scope>
    <source>
        <strain evidence="4">ULC18</strain>
    </source>
</reference>
<evidence type="ECO:0000313" key="3">
    <source>
        <dbReference type="EMBL" id="PSB30580.1"/>
    </source>
</evidence>
<reference evidence="3 4" key="2">
    <citation type="submission" date="2018-03" db="EMBL/GenBank/DDBJ databases">
        <title>The ancient ancestry and fast evolution of plastids.</title>
        <authorList>
            <person name="Moore K.R."/>
            <person name="Magnabosco C."/>
            <person name="Momper L."/>
            <person name="Gold D.A."/>
            <person name="Bosak T."/>
            <person name="Fournier G.P."/>
        </authorList>
    </citation>
    <scope>NUCLEOTIDE SEQUENCE [LARGE SCALE GENOMIC DNA]</scope>
    <source>
        <strain evidence="3 4">ULC18</strain>
    </source>
</reference>
<evidence type="ECO:0000313" key="4">
    <source>
        <dbReference type="Proteomes" id="UP000239576"/>
    </source>
</evidence>
<dbReference type="EMBL" id="PVWK01000050">
    <property type="protein sequence ID" value="PSB30580.1"/>
    <property type="molecule type" value="Genomic_DNA"/>
</dbReference>
<gene>
    <name evidence="3" type="ORF">C7B82_08520</name>
</gene>
<feature type="region of interest" description="Disordered" evidence="1">
    <location>
        <begin position="1"/>
        <end position="26"/>
    </location>
</feature>
<keyword evidence="4" id="KW-1185">Reference proteome</keyword>
<keyword evidence="2" id="KW-0472">Membrane</keyword>
<dbReference type="AlphaFoldDB" id="A0A2T1ECX4"/>
<feature type="transmembrane region" description="Helical" evidence="2">
    <location>
        <begin position="33"/>
        <end position="53"/>
    </location>
</feature>
<comment type="caution">
    <text evidence="3">The sequence shown here is derived from an EMBL/GenBank/DDBJ whole genome shotgun (WGS) entry which is preliminary data.</text>
</comment>